<keyword evidence="3" id="KW-0378">Hydrolase</keyword>
<dbReference type="InterPro" id="IPR013783">
    <property type="entry name" value="Ig-like_fold"/>
</dbReference>
<dbReference type="SUPFAM" id="SSF55486">
    <property type="entry name" value="Metalloproteases ('zincins'), catalytic domain"/>
    <property type="match status" value="1"/>
</dbReference>
<dbReference type="RefSeq" id="WP_113988495.1">
    <property type="nucleotide sequence ID" value="NZ_QLST01000004.1"/>
</dbReference>
<comment type="caution">
    <text evidence="5">The sequence shown here is derived from an EMBL/GenBank/DDBJ whole genome shotgun (WGS) entry which is preliminary data.</text>
</comment>
<dbReference type="InterPro" id="IPR024079">
    <property type="entry name" value="MetalloPept_cat_dom_sf"/>
</dbReference>
<dbReference type="GO" id="GO:0004252">
    <property type="term" value="F:serine-type endopeptidase activity"/>
    <property type="evidence" value="ECO:0007669"/>
    <property type="project" value="InterPro"/>
</dbReference>
<dbReference type="InterPro" id="IPR026444">
    <property type="entry name" value="Secre_tail"/>
</dbReference>
<sequence>MKKTILLFSMLFFGINFTYSQSKNFWSQSIKQDFQLTTYAENGNLPSQFTKLQLDLNAIVTALQSAPDRFETKISSLVISFPDAEGNFEDFMMFEASNFEDELKAKFPQINSYIGVSLKNKATVLRLSVDPRGLNGMILRGNGVTEFFTPMSTDGAIHAFYKSDRNKGSNKNKKPFTCATPDEELNFDEINGRLQNETMASDGRLLTFRTAVSCTGEYAQYHGGTVAGAMAAINTTMTRNNGLYERDLAIRMVLIGNNDLVVYTNPATDPYTTNYNNQLQTTLTNVIGEANYDVGHLFVFGPDNGNAGCIGCVCNAGKGSAFTAADPPEGETFDVDYVAHEFGHQFGGRHTFSHASEGPNFAQKEVGGGTTIMAYAGITAQNAALASDDYFHAASIQQVQANMVAKTCPTSTPITHGAPVVNAGVNYTIPISTPFMLTGSATDVGGGSLTYCWEQYDTMTGTQTGAASAASPTKASGPNFRSYSPTTSPTRYFPNLNSVFNGSTTTAGSNILVEALSSVARTLNFRLTVKDNELNGGQTNFADMVVTVDGTRGPLTVTSQNTAGISYDVNTVQTVSWTVNNTNLIAGGANVDVLITTDNGQTWTTLLANTPNTGSANVTMPSAPAPFCRLMVKASNNIFFNVNSQVFAVGYTITTTCNSYTNNTALNIPDGVGANASGPVVSKSINVTTPDVTISSVRATLGITHTWMNDLVISLEHPDATQVTLFNRNCGNSNGIANLTFSDGNAAIPAACAGVTGTYSPATPLSAFGGKSSIGTWRLLAADFYNGDTGNIGNWTLEICTQQITLNSDSFEINNLALYPNPNNGSFTIQFSPKSEKVNVIVHDIRGRQIFERSYTNTGLFNENINLSNVQSGVYMVTVLDGAQKQVKKIVIQ</sequence>
<name>A0A365P3G3_9FLAO</name>
<evidence type="ECO:0000256" key="3">
    <source>
        <dbReference type="ARBA" id="ARBA00022801"/>
    </source>
</evidence>
<dbReference type="Proteomes" id="UP000253319">
    <property type="component" value="Unassembled WGS sequence"/>
</dbReference>
<evidence type="ECO:0000313" key="5">
    <source>
        <dbReference type="EMBL" id="RBA29065.1"/>
    </source>
</evidence>
<dbReference type="Pfam" id="PF18962">
    <property type="entry name" value="Por_Secre_tail"/>
    <property type="match status" value="1"/>
</dbReference>
<dbReference type="SUPFAM" id="SSF49785">
    <property type="entry name" value="Galactose-binding domain-like"/>
    <property type="match status" value="1"/>
</dbReference>
<evidence type="ECO:0000259" key="4">
    <source>
        <dbReference type="PROSITE" id="PS51829"/>
    </source>
</evidence>
<organism evidence="5 6">
    <name type="scientific">Flavobacterium tibetense</name>
    <dbReference type="NCBI Taxonomy" id="2233533"/>
    <lineage>
        <taxon>Bacteria</taxon>
        <taxon>Pseudomonadati</taxon>
        <taxon>Bacteroidota</taxon>
        <taxon>Flavobacteriia</taxon>
        <taxon>Flavobacteriales</taxon>
        <taxon>Flavobacteriaceae</taxon>
        <taxon>Flavobacterium</taxon>
    </lineage>
</organism>
<reference evidence="5 6" key="1">
    <citation type="submission" date="2018-06" db="EMBL/GenBank/DDBJ databases">
        <title>Flavobacterium tibetense sp. nov., isolated from a wetland YonghuCo on Tibetan Plateau.</title>
        <authorList>
            <person name="Xing P."/>
            <person name="Phurbu D."/>
            <person name="Lu H."/>
        </authorList>
    </citation>
    <scope>NUCLEOTIDE SEQUENCE [LARGE SCALE GENOMIC DNA]</scope>
    <source>
        <strain evidence="5 6">YH5</strain>
    </source>
</reference>
<dbReference type="Pfam" id="PF13583">
    <property type="entry name" value="Reprolysin_4"/>
    <property type="match status" value="1"/>
</dbReference>
<dbReference type="Pfam" id="PF01483">
    <property type="entry name" value="P_proprotein"/>
    <property type="match status" value="1"/>
</dbReference>
<keyword evidence="6" id="KW-1185">Reference proteome</keyword>
<evidence type="ECO:0000313" key="6">
    <source>
        <dbReference type="Proteomes" id="UP000253319"/>
    </source>
</evidence>
<keyword evidence="1" id="KW-0645">Protease</keyword>
<feature type="domain" description="P/Homo B" evidence="4">
    <location>
        <begin position="648"/>
        <end position="805"/>
    </location>
</feature>
<dbReference type="OrthoDB" id="9792152at2"/>
<dbReference type="EMBL" id="QLST01000004">
    <property type="protein sequence ID" value="RBA29065.1"/>
    <property type="molecule type" value="Genomic_DNA"/>
</dbReference>
<dbReference type="GO" id="GO:0008237">
    <property type="term" value="F:metallopeptidase activity"/>
    <property type="evidence" value="ECO:0007669"/>
    <property type="project" value="InterPro"/>
</dbReference>
<accession>A0A365P3G3</accession>
<protein>
    <submittedName>
        <fullName evidence="5">Propanediol utilization protein</fullName>
    </submittedName>
</protein>
<dbReference type="Gene3D" id="3.40.390.10">
    <property type="entry name" value="Collagenase (Catalytic Domain)"/>
    <property type="match status" value="1"/>
</dbReference>
<keyword evidence="2" id="KW-0732">Signal</keyword>
<dbReference type="InterPro" id="IPR008979">
    <property type="entry name" value="Galactose-bd-like_sf"/>
</dbReference>
<evidence type="ECO:0000256" key="1">
    <source>
        <dbReference type="ARBA" id="ARBA00022670"/>
    </source>
</evidence>
<evidence type="ECO:0000256" key="2">
    <source>
        <dbReference type="ARBA" id="ARBA00022729"/>
    </source>
</evidence>
<dbReference type="Gene3D" id="2.60.120.260">
    <property type="entry name" value="Galactose-binding domain-like"/>
    <property type="match status" value="1"/>
</dbReference>
<dbReference type="PROSITE" id="PS51829">
    <property type="entry name" value="P_HOMO_B"/>
    <property type="match status" value="1"/>
</dbReference>
<dbReference type="AlphaFoldDB" id="A0A365P3G3"/>
<dbReference type="GO" id="GO:0006508">
    <property type="term" value="P:proteolysis"/>
    <property type="evidence" value="ECO:0007669"/>
    <property type="project" value="UniProtKB-KW"/>
</dbReference>
<dbReference type="InterPro" id="IPR002884">
    <property type="entry name" value="P_dom"/>
</dbReference>
<dbReference type="Gene3D" id="2.60.40.10">
    <property type="entry name" value="Immunoglobulins"/>
    <property type="match status" value="1"/>
</dbReference>
<proteinExistence type="predicted"/>
<gene>
    <name evidence="5" type="ORF">DPN68_04705</name>
</gene>
<dbReference type="NCBIfam" id="TIGR04183">
    <property type="entry name" value="Por_Secre_tail"/>
    <property type="match status" value="1"/>
</dbReference>